<evidence type="ECO:0000256" key="1">
    <source>
        <dbReference type="SAM" id="SignalP"/>
    </source>
</evidence>
<proteinExistence type="predicted"/>
<organism evidence="2 3">
    <name type="scientific">Vallitalea pronyensis</name>
    <dbReference type="NCBI Taxonomy" id="1348613"/>
    <lineage>
        <taxon>Bacteria</taxon>
        <taxon>Bacillati</taxon>
        <taxon>Bacillota</taxon>
        <taxon>Clostridia</taxon>
        <taxon>Lachnospirales</taxon>
        <taxon>Vallitaleaceae</taxon>
        <taxon>Vallitalea</taxon>
    </lineage>
</organism>
<reference evidence="2" key="1">
    <citation type="submission" date="2020-07" db="EMBL/GenBank/DDBJ databases">
        <title>Vallitalea pronyensis genome.</title>
        <authorList>
            <person name="Postec A."/>
        </authorList>
    </citation>
    <scope>NUCLEOTIDE SEQUENCE</scope>
    <source>
        <strain evidence="2">FatNI3</strain>
    </source>
</reference>
<dbReference type="KEGG" id="vpy:HZI73_00050"/>
<gene>
    <name evidence="2" type="ORF">HZI73_00050</name>
</gene>
<dbReference type="RefSeq" id="WP_212696255.1">
    <property type="nucleotide sequence ID" value="NZ_CP058649.1"/>
</dbReference>
<evidence type="ECO:0000313" key="2">
    <source>
        <dbReference type="EMBL" id="QUI20797.1"/>
    </source>
</evidence>
<keyword evidence="1" id="KW-0732">Signal</keyword>
<dbReference type="AlphaFoldDB" id="A0A8J8MFZ6"/>
<sequence length="231" mass="25896">MKKSKKIVSLVVLLILISSQTIYASDSVDVLKNLKDIADEYNATVTTIDSKEAKDRTFIVVNNVEEVNDLIKGVKAKMHENFSYETKTKKETVNTRGIPSAEVEYGNKTHTIKKWGIWKWYLNGTTAQVGGFRNITFACKYKKITSPISGNVYYKFEEIKNRDIKSSLTGVTPGVSWTHDVGVANFEKDNTVAKLEVSGTLEIGIEYDGNNYGIDIGDTWNMECTIDDVID</sequence>
<name>A0A8J8MFZ6_9FIRM</name>
<evidence type="ECO:0000313" key="3">
    <source>
        <dbReference type="Proteomes" id="UP000683246"/>
    </source>
</evidence>
<accession>A0A8J8MFZ6</accession>
<dbReference type="Proteomes" id="UP000683246">
    <property type="component" value="Chromosome"/>
</dbReference>
<dbReference type="EMBL" id="CP058649">
    <property type="protein sequence ID" value="QUI20797.1"/>
    <property type="molecule type" value="Genomic_DNA"/>
</dbReference>
<keyword evidence="3" id="KW-1185">Reference proteome</keyword>
<protein>
    <submittedName>
        <fullName evidence="2">Uncharacterized protein</fullName>
    </submittedName>
</protein>
<feature type="signal peptide" evidence="1">
    <location>
        <begin position="1"/>
        <end position="24"/>
    </location>
</feature>
<feature type="chain" id="PRO_5035279389" evidence="1">
    <location>
        <begin position="25"/>
        <end position="231"/>
    </location>
</feature>